<organism evidence="2">
    <name type="scientific">Noctiluca scintillans</name>
    <name type="common">Sea sparkle</name>
    <name type="synonym">Red tide dinoflagellate</name>
    <dbReference type="NCBI Taxonomy" id="2966"/>
    <lineage>
        <taxon>Eukaryota</taxon>
        <taxon>Sar</taxon>
        <taxon>Alveolata</taxon>
        <taxon>Dinophyceae</taxon>
        <taxon>Noctilucales</taxon>
        <taxon>Noctilucaceae</taxon>
        <taxon>Noctiluca</taxon>
    </lineage>
</organism>
<dbReference type="Gene3D" id="3.40.50.300">
    <property type="entry name" value="P-loop containing nucleotide triphosphate hydrolases"/>
    <property type="match status" value="1"/>
</dbReference>
<dbReference type="SUPFAM" id="SSF52540">
    <property type="entry name" value="P-loop containing nucleoside triphosphate hydrolases"/>
    <property type="match status" value="1"/>
</dbReference>
<proteinExistence type="predicted"/>
<protein>
    <recommendedName>
        <fullName evidence="3">Sulfotransferase domain-containing protein</fullName>
    </recommendedName>
</protein>
<dbReference type="InterPro" id="IPR027417">
    <property type="entry name" value="P-loop_NTPase"/>
</dbReference>
<feature type="chain" id="PRO_5031526641" description="Sulfotransferase domain-containing protein" evidence="1">
    <location>
        <begin position="22"/>
        <end position="614"/>
    </location>
</feature>
<sequence length="614" mass="68893">MMHSPTCALLLFVVLPAVCLRLTTLQSGVDTTSQLSVHVRFVNKETSSDRSQCMVVQLSRLASELAKFHIALTYRRYPAISMKGCDSVSACFLTHPECFPSGAVNSKGLGHHDVDLNSFSLPGVIGDWCSHLQLVQELAENPLPNIDYYLLLEDDVVFTPDAAESLSDLLRASRRHWALVAFDTYEGLSSKPLLTGNKTHVNRAVEGLPLYSLSHERSYFGSHAWLLDSLHLRRFKNFLEETPTEALDWVPLRTRPQHYGFMAYMPGVLLQAHMLHGENPRILKQCTHLENSVIEDVAAIQEQEVGVAAAIHRQDTVTENSSPDRNFEEVVILGMPHSGTRLLLSLFNENYKTAQFCKSANGAGCGGVWTHTHPGRIAELGDDTVGRFQKALALIVVRHPLSTIRAIQEHKMAEIDCGHAGPTARCRYHAEEAARFTELPSAACEHADGVNCWPNIFRGWQSYIEGYKALETSDQFKGVLFLRYEDLVEEPTMALKLISSRLGHPALMKFTTVNTSKMDDPQRWNGFDFGRQLSRQMTDWCLEAKEGHHLAWEFGYTMCQSHHKEKYDFSRTFRVVGNRVSYADQHPPTSRFAVARGTLSATIATTSHWPLSKS</sequence>
<reference evidence="2" key="1">
    <citation type="submission" date="2021-01" db="EMBL/GenBank/DDBJ databases">
        <authorList>
            <person name="Corre E."/>
            <person name="Pelletier E."/>
            <person name="Niang G."/>
            <person name="Scheremetjew M."/>
            <person name="Finn R."/>
            <person name="Kale V."/>
            <person name="Holt S."/>
            <person name="Cochrane G."/>
            <person name="Meng A."/>
            <person name="Brown T."/>
            <person name="Cohen L."/>
        </authorList>
    </citation>
    <scope>NUCLEOTIDE SEQUENCE</scope>
</reference>
<keyword evidence="1" id="KW-0732">Signal</keyword>
<evidence type="ECO:0008006" key="3">
    <source>
        <dbReference type="Google" id="ProtNLM"/>
    </source>
</evidence>
<gene>
    <name evidence="2" type="ORF">NSCI0253_LOCUS32990</name>
</gene>
<accession>A0A7S1AM43</accession>
<name>A0A7S1AM43_NOCSC</name>
<evidence type="ECO:0000256" key="1">
    <source>
        <dbReference type="SAM" id="SignalP"/>
    </source>
</evidence>
<dbReference type="EMBL" id="HBFQ01046363">
    <property type="protein sequence ID" value="CAD8858636.1"/>
    <property type="molecule type" value="Transcribed_RNA"/>
</dbReference>
<dbReference type="AlphaFoldDB" id="A0A7S1AM43"/>
<evidence type="ECO:0000313" key="2">
    <source>
        <dbReference type="EMBL" id="CAD8858636.1"/>
    </source>
</evidence>
<feature type="signal peptide" evidence="1">
    <location>
        <begin position="1"/>
        <end position="21"/>
    </location>
</feature>